<dbReference type="InterPro" id="IPR012677">
    <property type="entry name" value="Nucleotide-bd_a/b_plait_sf"/>
</dbReference>
<organism evidence="4 5">
    <name type="scientific">Chloebia gouldiae</name>
    <name type="common">Gouldian finch</name>
    <name type="synonym">Erythrura gouldiae</name>
    <dbReference type="NCBI Taxonomy" id="44316"/>
    <lineage>
        <taxon>Eukaryota</taxon>
        <taxon>Metazoa</taxon>
        <taxon>Chordata</taxon>
        <taxon>Craniata</taxon>
        <taxon>Vertebrata</taxon>
        <taxon>Euteleostomi</taxon>
        <taxon>Archelosauria</taxon>
        <taxon>Archosauria</taxon>
        <taxon>Dinosauria</taxon>
        <taxon>Saurischia</taxon>
        <taxon>Theropoda</taxon>
        <taxon>Coelurosauria</taxon>
        <taxon>Aves</taxon>
        <taxon>Neognathae</taxon>
        <taxon>Neoaves</taxon>
        <taxon>Telluraves</taxon>
        <taxon>Australaves</taxon>
        <taxon>Passeriformes</taxon>
        <taxon>Passeroidea</taxon>
        <taxon>Passeridae</taxon>
        <taxon>Chloebia</taxon>
    </lineage>
</organism>
<dbReference type="AlphaFoldDB" id="A0A3L8SMD8"/>
<feature type="compositionally biased region" description="Basic and acidic residues" evidence="2">
    <location>
        <begin position="82"/>
        <end position="92"/>
    </location>
</feature>
<dbReference type="PANTHER" id="PTHR15225">
    <property type="entry name" value="INTERFERON-INDUCED PROTEIN 35/NMI N-MYC/STAT INTERACTING PROTEIN"/>
    <property type="match status" value="1"/>
</dbReference>
<dbReference type="EMBL" id="QUSF01000012">
    <property type="protein sequence ID" value="RLW04752.1"/>
    <property type="molecule type" value="Genomic_DNA"/>
</dbReference>
<feature type="domain" description="NID" evidence="3">
    <location>
        <begin position="472"/>
        <end position="561"/>
    </location>
</feature>
<feature type="region of interest" description="Disordered" evidence="2">
    <location>
        <begin position="49"/>
        <end position="181"/>
    </location>
</feature>
<accession>A0A3L8SMD8</accession>
<gene>
    <name evidence="4" type="ORF">DV515_00005727</name>
</gene>
<dbReference type="InterPro" id="IPR009909">
    <property type="entry name" value="Nmi/IFP35_dom"/>
</dbReference>
<comment type="caution">
    <text evidence="4">The sequence shown here is derived from an EMBL/GenBank/DDBJ whole genome shotgun (WGS) entry which is preliminary data.</text>
</comment>
<protein>
    <recommendedName>
        <fullName evidence="3">NID domain-containing protein</fullName>
    </recommendedName>
</protein>
<feature type="coiled-coil region" evidence="1">
    <location>
        <begin position="229"/>
        <end position="318"/>
    </location>
</feature>
<dbReference type="Gene3D" id="3.30.70.330">
    <property type="match status" value="2"/>
</dbReference>
<sequence>MDSPGRASGGASAALTPALRALRPRPFPASARHFPVFSSFVPGRLIGARPRRAGAAPARLGRGGTRPGVRGRPASVPPCPRSESERRPREAAEVSGEPLPARHGSARLSPARPGTARHGSARHGTAQPGTAQHSPARLSTAQPGSAQPGTAQHGSAQLSPAQPGAERKFPKRGIPGDPRHLRFPQASRVKAVCRLGIQVSMDFTSPPLSLQDNGFSLVPPDPRTSKEEMEKLREELRMWKASSNRVKEAETVKVDLLSQLSAAERAEEKLTELKEQEEQRRGDRIISWEELLLLRQENTELKKEIEKLKEDLEEHSSQDNPLEIKKKVAEMKLKFTHLKEMKDDGAGVDMDTHCVFGAATKVPFRLNPNQALLTFEDEEVALRLTKRSKHCVNLDDRTANVTVKPFELDMGFQFELHVTVSGKKINVSDIPELPIPEDWMRDKLELHFYKTEQAKGGGEIENVTYNKDSGTAVITFLKPGASYRFVGCTEYSFCEKEMLFSLSVSPHIDFHLKRFQPHCRVSKKTILLKGISDVEEDEESVQDMIEIHFQKPSNGGGEIEKIKYISRGAAYVCFEEDTGNATSEITGHS</sequence>
<keyword evidence="5" id="KW-1185">Reference proteome</keyword>
<dbReference type="Pfam" id="PF07292">
    <property type="entry name" value="NID"/>
    <property type="match status" value="2"/>
</dbReference>
<reference evidence="4 5" key="1">
    <citation type="journal article" date="2018" name="Proc. R. Soc. B">
        <title>A non-coding region near Follistatin controls head colour polymorphism in the Gouldian finch.</title>
        <authorList>
            <person name="Toomey M.B."/>
            <person name="Marques C.I."/>
            <person name="Andrade P."/>
            <person name="Araujo P.M."/>
            <person name="Sabatino S."/>
            <person name="Gazda M.A."/>
            <person name="Afonso S."/>
            <person name="Lopes R.J."/>
            <person name="Corbo J.C."/>
            <person name="Carneiro M."/>
        </authorList>
    </citation>
    <scope>NUCLEOTIDE SEQUENCE [LARGE SCALE GENOMIC DNA]</scope>
    <source>
        <strain evidence="4">Red01</strain>
        <tissue evidence="4">Muscle</tissue>
    </source>
</reference>
<evidence type="ECO:0000313" key="5">
    <source>
        <dbReference type="Proteomes" id="UP000276834"/>
    </source>
</evidence>
<evidence type="ECO:0000256" key="2">
    <source>
        <dbReference type="SAM" id="MobiDB-lite"/>
    </source>
</evidence>
<name>A0A3L8SMD8_CHLGU</name>
<evidence type="ECO:0000313" key="4">
    <source>
        <dbReference type="EMBL" id="RLW04752.1"/>
    </source>
</evidence>
<feature type="compositionally biased region" description="Polar residues" evidence="2">
    <location>
        <begin position="127"/>
        <end position="160"/>
    </location>
</feature>
<evidence type="ECO:0000256" key="1">
    <source>
        <dbReference type="SAM" id="Coils"/>
    </source>
</evidence>
<evidence type="ECO:0000259" key="3">
    <source>
        <dbReference type="Pfam" id="PF07292"/>
    </source>
</evidence>
<feature type="domain" description="NID" evidence="3">
    <location>
        <begin position="371"/>
        <end position="462"/>
    </location>
</feature>
<dbReference type="STRING" id="44316.ENSEGOP00005008008"/>
<dbReference type="PANTHER" id="PTHR15225:SF4">
    <property type="entry name" value="N-MYC-INTERACTOR"/>
    <property type="match status" value="1"/>
</dbReference>
<keyword evidence="1" id="KW-0175">Coiled coil</keyword>
<feature type="compositionally biased region" description="Low complexity" evidence="2">
    <location>
        <begin position="49"/>
        <end position="60"/>
    </location>
</feature>
<dbReference type="OrthoDB" id="9903237at2759"/>
<dbReference type="Proteomes" id="UP000276834">
    <property type="component" value="Unassembled WGS sequence"/>
</dbReference>
<proteinExistence type="predicted"/>